<dbReference type="AlphaFoldDB" id="A0A068TS79"/>
<dbReference type="InterPro" id="IPR011990">
    <property type="entry name" value="TPR-like_helical_dom_sf"/>
</dbReference>
<dbReference type="PANTHER" id="PTHR47604:SF1">
    <property type="entry name" value="ADENYLYL CYCLASE"/>
    <property type="match status" value="1"/>
</dbReference>
<dbReference type="PANTHER" id="PTHR47604">
    <property type="entry name" value="ADENYLYL CYCLASE"/>
    <property type="match status" value="1"/>
</dbReference>
<keyword evidence="2" id="KW-1185">Reference proteome</keyword>
<dbReference type="OrthoDB" id="2016320at2759"/>
<evidence type="ECO:0000313" key="2">
    <source>
        <dbReference type="Proteomes" id="UP000295252"/>
    </source>
</evidence>
<dbReference type="Proteomes" id="UP000295252">
    <property type="component" value="Chromosome V"/>
</dbReference>
<gene>
    <name evidence="1" type="ORF">GSCOC_T00025864001</name>
</gene>
<proteinExistence type="predicted"/>
<dbReference type="STRING" id="49390.A0A068TS79"/>
<dbReference type="EMBL" id="HG739087">
    <property type="protein sequence ID" value="CDO98907.1"/>
    <property type="molecule type" value="Genomic_DNA"/>
</dbReference>
<dbReference type="Gene3D" id="1.25.40.10">
    <property type="entry name" value="Tetratricopeptide repeat domain"/>
    <property type="match status" value="1"/>
</dbReference>
<dbReference type="FunCoup" id="A0A068TS79">
    <property type="interactions" value="1833"/>
</dbReference>
<accession>A0A068TS79</accession>
<dbReference type="InParanoid" id="A0A068TS79"/>
<dbReference type="OMA" id="AYDIWIS"/>
<reference evidence="2" key="1">
    <citation type="journal article" date="2014" name="Science">
        <title>The coffee genome provides insight into the convergent evolution of caffeine biosynthesis.</title>
        <authorList>
            <person name="Denoeud F."/>
            <person name="Carretero-Paulet L."/>
            <person name="Dereeper A."/>
            <person name="Droc G."/>
            <person name="Guyot R."/>
            <person name="Pietrella M."/>
            <person name="Zheng C."/>
            <person name="Alberti A."/>
            <person name="Anthony F."/>
            <person name="Aprea G."/>
            <person name="Aury J.M."/>
            <person name="Bento P."/>
            <person name="Bernard M."/>
            <person name="Bocs S."/>
            <person name="Campa C."/>
            <person name="Cenci A."/>
            <person name="Combes M.C."/>
            <person name="Crouzillat D."/>
            <person name="Da Silva C."/>
            <person name="Daddiego L."/>
            <person name="De Bellis F."/>
            <person name="Dussert S."/>
            <person name="Garsmeur O."/>
            <person name="Gayraud T."/>
            <person name="Guignon V."/>
            <person name="Jahn K."/>
            <person name="Jamilloux V."/>
            <person name="Joet T."/>
            <person name="Labadie K."/>
            <person name="Lan T."/>
            <person name="Leclercq J."/>
            <person name="Lepelley M."/>
            <person name="Leroy T."/>
            <person name="Li L.T."/>
            <person name="Librado P."/>
            <person name="Lopez L."/>
            <person name="Munoz A."/>
            <person name="Noel B."/>
            <person name="Pallavicini A."/>
            <person name="Perrotta G."/>
            <person name="Poncet V."/>
            <person name="Pot D."/>
            <person name="Priyono X."/>
            <person name="Rigoreau M."/>
            <person name="Rouard M."/>
            <person name="Rozas J."/>
            <person name="Tranchant-Dubreuil C."/>
            <person name="VanBuren R."/>
            <person name="Zhang Q."/>
            <person name="Andrade A.C."/>
            <person name="Argout X."/>
            <person name="Bertrand B."/>
            <person name="de Kochko A."/>
            <person name="Graziosi G."/>
            <person name="Henry R.J."/>
            <person name="Jayarama X."/>
            <person name="Ming R."/>
            <person name="Nagai C."/>
            <person name="Rounsley S."/>
            <person name="Sankoff D."/>
            <person name="Giuliano G."/>
            <person name="Albert V.A."/>
            <person name="Wincker P."/>
            <person name="Lashermes P."/>
        </authorList>
    </citation>
    <scope>NUCLEOTIDE SEQUENCE [LARGE SCALE GENOMIC DNA]</scope>
    <source>
        <strain evidence="2">cv. DH200-94</strain>
    </source>
</reference>
<organism evidence="1 2">
    <name type="scientific">Coffea canephora</name>
    <name type="common">Robusta coffee</name>
    <dbReference type="NCBI Taxonomy" id="49390"/>
    <lineage>
        <taxon>Eukaryota</taxon>
        <taxon>Viridiplantae</taxon>
        <taxon>Streptophyta</taxon>
        <taxon>Embryophyta</taxon>
        <taxon>Tracheophyta</taxon>
        <taxon>Spermatophyta</taxon>
        <taxon>Magnoliopsida</taxon>
        <taxon>eudicotyledons</taxon>
        <taxon>Gunneridae</taxon>
        <taxon>Pentapetalae</taxon>
        <taxon>asterids</taxon>
        <taxon>lamiids</taxon>
        <taxon>Gentianales</taxon>
        <taxon>Rubiaceae</taxon>
        <taxon>Ixoroideae</taxon>
        <taxon>Gardenieae complex</taxon>
        <taxon>Bertiereae - Coffeeae clade</taxon>
        <taxon>Coffeeae</taxon>
        <taxon>Coffea</taxon>
    </lineage>
</organism>
<dbReference type="Gramene" id="CDO98907">
    <property type="protein sequence ID" value="CDO98907"/>
    <property type="gene ID" value="GSCOC_T00025864001"/>
</dbReference>
<sequence length="402" mass="45006">MRALPETRRLARALTSRSSILLNSVRVDSSQLNSTPQWRAFCSTILSSSGIIRGNRLQVGLNCSNNVLQHWPMGILMQKQLFSSESNAVDSAPTESVKELHDKILKSISEQKSAPPNAWLWSLVQQSATREDIKLLFDVLQRLRIFRLSNLRIHENFNFALCQEVTKACVRVGAIDYGKKALWKHNLYGLTPNVGSAHQLLLYAKQHKDSKLMADIMELLKKNNLPLQAGTADIVFRICYETQKWGLLSKYAKRFIKAGGVNLRQATIDMWMEFAAKRGDVDSLWKVEKLRSESKKQHTLASGFSCAKGFLLESKPESAAAVIEELNQSLSDGKRQGMLSQLQKLVSEWPLEVIEHQKKEHKKDVAAALQKSIPAMIVSLSSIGAEVNVNLDDLTTKAGILS</sequence>
<dbReference type="PhylomeDB" id="A0A068TS79"/>
<name>A0A068TS79_COFCA</name>
<protein>
    <submittedName>
        <fullName evidence="1">Uncharacterized protein</fullName>
    </submittedName>
</protein>
<evidence type="ECO:0000313" key="1">
    <source>
        <dbReference type="EMBL" id="CDO98907.1"/>
    </source>
</evidence>